<proteinExistence type="predicted"/>
<dbReference type="EMBL" id="BPQQ01000058">
    <property type="protein sequence ID" value="GJE02675.1"/>
    <property type="molecule type" value="Genomic_DNA"/>
</dbReference>
<reference evidence="1" key="2">
    <citation type="submission" date="2021-08" db="EMBL/GenBank/DDBJ databases">
        <authorList>
            <person name="Tani A."/>
            <person name="Ola A."/>
            <person name="Ogura Y."/>
            <person name="Katsura K."/>
            <person name="Hayashi T."/>
        </authorList>
    </citation>
    <scope>NUCLEOTIDE SEQUENCE</scope>
    <source>
        <strain evidence="1">DSM 17168</strain>
    </source>
</reference>
<accession>A0ABQ4SLN3</accession>
<sequence>MAITGRFNFRRTLTGKLVLQVEAVRKPWWVFARAAAPGHVWRDATLKDLAAVEMQPLLNLRGNPGYAPRSPVIFMMNPAKPEEAPSAEVVRLDAHRALGGQGG</sequence>
<protein>
    <submittedName>
        <fullName evidence="1">Uncharacterized protein</fullName>
    </submittedName>
</protein>
<organism evidence="1 2">
    <name type="scientific">Methylobacterium isbiliense</name>
    <dbReference type="NCBI Taxonomy" id="315478"/>
    <lineage>
        <taxon>Bacteria</taxon>
        <taxon>Pseudomonadati</taxon>
        <taxon>Pseudomonadota</taxon>
        <taxon>Alphaproteobacteria</taxon>
        <taxon>Hyphomicrobiales</taxon>
        <taxon>Methylobacteriaceae</taxon>
        <taxon>Methylobacterium</taxon>
    </lineage>
</organism>
<reference evidence="1" key="1">
    <citation type="journal article" date="2021" name="Front. Microbiol.">
        <title>Comprehensive Comparative Genomics and Phenotyping of Methylobacterium Species.</title>
        <authorList>
            <person name="Alessa O."/>
            <person name="Ogura Y."/>
            <person name="Fujitani Y."/>
            <person name="Takami H."/>
            <person name="Hayashi T."/>
            <person name="Sahin N."/>
            <person name="Tani A."/>
        </authorList>
    </citation>
    <scope>NUCLEOTIDE SEQUENCE</scope>
    <source>
        <strain evidence="1">DSM 17168</strain>
    </source>
</reference>
<dbReference type="Proteomes" id="UP001055153">
    <property type="component" value="Unassembled WGS sequence"/>
</dbReference>
<keyword evidence="2" id="KW-1185">Reference proteome</keyword>
<gene>
    <name evidence="1" type="ORF">GMJLKIPL_4624</name>
</gene>
<name>A0ABQ4SLN3_9HYPH</name>
<evidence type="ECO:0000313" key="2">
    <source>
        <dbReference type="Proteomes" id="UP001055153"/>
    </source>
</evidence>
<comment type="caution">
    <text evidence="1">The sequence shown here is derived from an EMBL/GenBank/DDBJ whole genome shotgun (WGS) entry which is preliminary data.</text>
</comment>
<evidence type="ECO:0000313" key="1">
    <source>
        <dbReference type="EMBL" id="GJE02675.1"/>
    </source>
</evidence>
<dbReference type="RefSeq" id="WP_238239540.1">
    <property type="nucleotide sequence ID" value="NZ_BPQQ01000058.1"/>
</dbReference>